<dbReference type="Gene3D" id="1.20.120.160">
    <property type="entry name" value="HPT domain"/>
    <property type="match status" value="1"/>
</dbReference>
<dbReference type="FunFam" id="3.30.70.270:FF:000001">
    <property type="entry name" value="Diguanylate cyclase domain protein"/>
    <property type="match status" value="1"/>
</dbReference>
<feature type="domain" description="GGDEF" evidence="6">
    <location>
        <begin position="417"/>
        <end position="549"/>
    </location>
</feature>
<dbReference type="InterPro" id="IPR050469">
    <property type="entry name" value="Diguanylate_Cyclase"/>
</dbReference>
<dbReference type="CDD" id="cd00156">
    <property type="entry name" value="REC"/>
    <property type="match status" value="1"/>
</dbReference>
<evidence type="ECO:0000256" key="2">
    <source>
        <dbReference type="ARBA" id="ARBA00034247"/>
    </source>
</evidence>
<feature type="domain" description="Response regulatory" evidence="5">
    <location>
        <begin position="261"/>
        <end position="377"/>
    </location>
</feature>
<dbReference type="SUPFAM" id="SSF47226">
    <property type="entry name" value="Histidine-containing phosphotransfer domain, HPT domain"/>
    <property type="match status" value="1"/>
</dbReference>
<sequence length="553" mass="62303">MSGISDKTTERLRALKEDYLKSLPNRYNQLKKAAVKLIEGDSGKDIITDFRMQVHKIAGSAATFSLDILTEEAKILEEKIDEIIQNGKAPDEASSKFIISSLKKIRSICSDPAKFISVPEDVVISDLSAIEEKKVVFVLGENDLISKDLSEQLGYFGYTVQVINCFSSLKEHIKQARNELLIMNSNMIENKPMTAAAVKKIKEDADRQLSIIFFSDKDNFNIRHECVKSGGDDFFTIPLDVSRLIDRVDNLTNDENTNPYHVLIVDDDPEQVSYYALVLQQAGMITSVASDPKKVLDILSESKPDLILMDMYMPDCDGPDLAAIIRQQEAFLSIPIVFLSFESNKEIQFEAISHGGDDFLTKPIKPDFLISSVTSKAERNRTLRYFMERDSLTGLLNHVKLKEALFNEVLRAERTEAELCFAMIDIDHFKQVNDVHGHMTGDRVLKSLSRLLQDRLRRTDIIGRYGGEEFAVILLNTDLENAEIIMNKIRESFAQIRHVSSEGDFYVTFSCGIACYPHIKSASDINSAADQALYKAKEIGRNRIINASELSET</sequence>
<dbReference type="Proteomes" id="UP001221217">
    <property type="component" value="Unassembled WGS sequence"/>
</dbReference>
<dbReference type="Gene3D" id="3.30.70.270">
    <property type="match status" value="1"/>
</dbReference>
<evidence type="ECO:0000259" key="7">
    <source>
        <dbReference type="PROSITE" id="PS50894"/>
    </source>
</evidence>
<dbReference type="PROSITE" id="PS50110">
    <property type="entry name" value="RESPONSE_REGULATORY"/>
    <property type="match status" value="2"/>
</dbReference>
<feature type="domain" description="HPt" evidence="7">
    <location>
        <begin position="8"/>
        <end position="116"/>
    </location>
</feature>
<evidence type="ECO:0000313" key="8">
    <source>
        <dbReference type="EMBL" id="MDC7227989.1"/>
    </source>
</evidence>
<keyword evidence="8" id="KW-0548">Nucleotidyltransferase</keyword>
<dbReference type="GO" id="GO:1902201">
    <property type="term" value="P:negative regulation of bacterial-type flagellum-dependent cell motility"/>
    <property type="evidence" value="ECO:0007669"/>
    <property type="project" value="TreeGrafter"/>
</dbReference>
<dbReference type="NCBIfam" id="TIGR00254">
    <property type="entry name" value="GGDEF"/>
    <property type="match status" value="1"/>
</dbReference>
<organism evidence="8 9">
    <name type="scientific">Candidatus Thalassospirochaeta sargassi</name>
    <dbReference type="NCBI Taxonomy" id="3119039"/>
    <lineage>
        <taxon>Bacteria</taxon>
        <taxon>Pseudomonadati</taxon>
        <taxon>Spirochaetota</taxon>
        <taxon>Spirochaetia</taxon>
        <taxon>Spirochaetales</taxon>
        <taxon>Spirochaetaceae</taxon>
        <taxon>Candidatus Thalassospirochaeta</taxon>
    </lineage>
</organism>
<evidence type="ECO:0000313" key="9">
    <source>
        <dbReference type="Proteomes" id="UP001221217"/>
    </source>
</evidence>
<dbReference type="GO" id="GO:0004672">
    <property type="term" value="F:protein kinase activity"/>
    <property type="evidence" value="ECO:0007669"/>
    <property type="project" value="UniProtKB-ARBA"/>
</dbReference>
<evidence type="ECO:0000259" key="6">
    <source>
        <dbReference type="PROSITE" id="PS50887"/>
    </source>
</evidence>
<dbReference type="InterPro" id="IPR043128">
    <property type="entry name" value="Rev_trsase/Diguanyl_cyclase"/>
</dbReference>
<proteinExistence type="predicted"/>
<dbReference type="SUPFAM" id="SSF55073">
    <property type="entry name" value="Nucleotide cyclase"/>
    <property type="match status" value="1"/>
</dbReference>
<dbReference type="Pfam" id="PF00990">
    <property type="entry name" value="GGDEF"/>
    <property type="match status" value="1"/>
</dbReference>
<dbReference type="EC" id="2.7.7.65" evidence="1"/>
<dbReference type="EMBL" id="JAQQAL010000037">
    <property type="protein sequence ID" value="MDC7227989.1"/>
    <property type="molecule type" value="Genomic_DNA"/>
</dbReference>
<evidence type="ECO:0000256" key="1">
    <source>
        <dbReference type="ARBA" id="ARBA00012528"/>
    </source>
</evidence>
<dbReference type="GO" id="GO:0005886">
    <property type="term" value="C:plasma membrane"/>
    <property type="evidence" value="ECO:0007669"/>
    <property type="project" value="TreeGrafter"/>
</dbReference>
<dbReference type="PANTHER" id="PTHR45138">
    <property type="entry name" value="REGULATORY COMPONENTS OF SENSORY TRANSDUCTION SYSTEM"/>
    <property type="match status" value="1"/>
</dbReference>
<name>A0AAJ1MPK8_9SPIO</name>
<dbReference type="InterPro" id="IPR000160">
    <property type="entry name" value="GGDEF_dom"/>
</dbReference>
<dbReference type="PROSITE" id="PS50894">
    <property type="entry name" value="HPT"/>
    <property type="match status" value="1"/>
</dbReference>
<dbReference type="PANTHER" id="PTHR45138:SF9">
    <property type="entry name" value="DIGUANYLATE CYCLASE DGCM-RELATED"/>
    <property type="match status" value="1"/>
</dbReference>
<dbReference type="Gene3D" id="3.40.50.2300">
    <property type="match status" value="2"/>
</dbReference>
<protein>
    <recommendedName>
        <fullName evidence="1">diguanylate cyclase</fullName>
        <ecNumber evidence="1">2.7.7.65</ecNumber>
    </recommendedName>
</protein>
<dbReference type="SUPFAM" id="SSF52172">
    <property type="entry name" value="CheY-like"/>
    <property type="match status" value="2"/>
</dbReference>
<dbReference type="InterPro" id="IPR011006">
    <property type="entry name" value="CheY-like_superfamily"/>
</dbReference>
<evidence type="ECO:0000259" key="5">
    <source>
        <dbReference type="PROSITE" id="PS50110"/>
    </source>
</evidence>
<evidence type="ECO:0000256" key="3">
    <source>
        <dbReference type="PROSITE-ProRule" id="PRU00110"/>
    </source>
</evidence>
<comment type="catalytic activity">
    <reaction evidence="2">
        <text>2 GTP = 3',3'-c-di-GMP + 2 diphosphate</text>
        <dbReference type="Rhea" id="RHEA:24898"/>
        <dbReference type="ChEBI" id="CHEBI:33019"/>
        <dbReference type="ChEBI" id="CHEBI:37565"/>
        <dbReference type="ChEBI" id="CHEBI:58805"/>
        <dbReference type="EC" id="2.7.7.65"/>
    </reaction>
</comment>
<keyword evidence="8" id="KW-0808">Transferase</keyword>
<accession>A0AAJ1MPK8</accession>
<dbReference type="AlphaFoldDB" id="A0AAJ1MPK8"/>
<dbReference type="SMART" id="SM00267">
    <property type="entry name" value="GGDEF"/>
    <property type="match status" value="1"/>
</dbReference>
<dbReference type="CDD" id="cd01949">
    <property type="entry name" value="GGDEF"/>
    <property type="match status" value="1"/>
</dbReference>
<reference evidence="8 9" key="1">
    <citation type="submission" date="2022-12" db="EMBL/GenBank/DDBJ databases">
        <title>Metagenome assembled genome from gulf of manar.</title>
        <authorList>
            <person name="Kohli P."/>
            <person name="Pk S."/>
            <person name="Venkata Ramana C."/>
            <person name="Sasikala C."/>
        </authorList>
    </citation>
    <scope>NUCLEOTIDE SEQUENCE [LARGE SCALE GENOMIC DNA]</scope>
    <source>
        <strain evidence="8">JB008</strain>
    </source>
</reference>
<comment type="caution">
    <text evidence="8">The sequence shown here is derived from an EMBL/GenBank/DDBJ whole genome shotgun (WGS) entry which is preliminary data.</text>
</comment>
<dbReference type="Pfam" id="PF00072">
    <property type="entry name" value="Response_reg"/>
    <property type="match status" value="1"/>
</dbReference>
<dbReference type="GO" id="GO:0043709">
    <property type="term" value="P:cell adhesion involved in single-species biofilm formation"/>
    <property type="evidence" value="ECO:0007669"/>
    <property type="project" value="TreeGrafter"/>
</dbReference>
<gene>
    <name evidence="8" type="ORF">PQJ61_14585</name>
</gene>
<dbReference type="PROSITE" id="PS50887">
    <property type="entry name" value="GGDEF"/>
    <property type="match status" value="1"/>
</dbReference>
<dbReference type="GO" id="GO:0052621">
    <property type="term" value="F:diguanylate cyclase activity"/>
    <property type="evidence" value="ECO:0007669"/>
    <property type="project" value="UniProtKB-EC"/>
</dbReference>
<dbReference type="InterPro" id="IPR029787">
    <property type="entry name" value="Nucleotide_cyclase"/>
</dbReference>
<dbReference type="InterPro" id="IPR036641">
    <property type="entry name" value="HPT_dom_sf"/>
</dbReference>
<dbReference type="SMART" id="SM00448">
    <property type="entry name" value="REC"/>
    <property type="match status" value="2"/>
</dbReference>
<evidence type="ECO:0000256" key="4">
    <source>
        <dbReference type="PROSITE-ProRule" id="PRU00169"/>
    </source>
</evidence>
<feature type="modified residue" description="4-aspartylphosphate" evidence="4">
    <location>
        <position position="310"/>
    </location>
</feature>
<dbReference type="GO" id="GO:0000160">
    <property type="term" value="P:phosphorelay signal transduction system"/>
    <property type="evidence" value="ECO:0007669"/>
    <property type="project" value="InterPro"/>
</dbReference>
<feature type="domain" description="Response regulatory" evidence="5">
    <location>
        <begin position="135"/>
        <end position="252"/>
    </location>
</feature>
<feature type="modified residue" description="Phosphohistidine" evidence="3">
    <location>
        <position position="55"/>
    </location>
</feature>
<keyword evidence="4" id="KW-0597">Phosphoprotein</keyword>
<comment type="caution">
    <text evidence="4">Lacks conserved residue(s) required for the propagation of feature annotation.</text>
</comment>
<dbReference type="InterPro" id="IPR001789">
    <property type="entry name" value="Sig_transdc_resp-reg_receiver"/>
</dbReference>
<dbReference type="InterPro" id="IPR008207">
    <property type="entry name" value="Sig_transdc_His_kin_Hpt_dom"/>
</dbReference>